<evidence type="ECO:0000313" key="3">
    <source>
        <dbReference type="EMBL" id="MFC4067704.1"/>
    </source>
</evidence>
<comment type="caution">
    <text evidence="3">The sequence shown here is derived from an EMBL/GenBank/DDBJ whole genome shotgun (WGS) entry which is preliminary data.</text>
</comment>
<dbReference type="InterPro" id="IPR015943">
    <property type="entry name" value="WD40/YVTN_repeat-like_dom_sf"/>
</dbReference>
<dbReference type="RefSeq" id="WP_378068632.1">
    <property type="nucleotide sequence ID" value="NZ_JBHSBL010000018.1"/>
</dbReference>
<keyword evidence="1" id="KW-1133">Transmembrane helix</keyword>
<reference evidence="4" key="1">
    <citation type="journal article" date="2019" name="Int. J. Syst. Evol. Microbiol.">
        <title>The Global Catalogue of Microorganisms (GCM) 10K type strain sequencing project: providing services to taxonomists for standard genome sequencing and annotation.</title>
        <authorList>
            <consortium name="The Broad Institute Genomics Platform"/>
            <consortium name="The Broad Institute Genome Sequencing Center for Infectious Disease"/>
            <person name="Wu L."/>
            <person name="Ma J."/>
        </authorList>
    </citation>
    <scope>NUCLEOTIDE SEQUENCE [LARGE SCALE GENOMIC DNA]</scope>
    <source>
        <strain evidence="4">TBRC 5832</strain>
    </source>
</reference>
<evidence type="ECO:0000313" key="4">
    <source>
        <dbReference type="Proteomes" id="UP001595867"/>
    </source>
</evidence>
<sequence length="456" mass="48292">MTVSVIDLGDVSYSPDDPEDYRDGRRAIDRIRVSRAARVALVLLVALFLGGSGLPGPPVLREMWSVPFSEADSMVIGGDALYVRRSLLGVSELTAYDLATGTIRWTRGTGPGPAWMGIEPRPQVLLLPGEEQVSEVRAEDGSSISFSYGGTLTALDPATGEALWERPGLQYWDSPGDTMLMFERVRDGSISWIRLVRTRDGSTVWERRAAAGTDNVVVQFDGDVPTRVVTADPEGELTVLRYTDGTVVTSGIVPWTPMSYSTGAGTSLNAVAGRIIVADTGLGPQLDESRVTAYRTDDLVKLWSRDTSGWPNVQDCGPVICLGTAQDQIEGVEPETGAKRWGMPGGQFVGTLPGTGNVLVAGTDDKPLQTLVDAATGRVIGTGGSGGLLHHDPVDGSVTLLRGRELTSSAVSRLDTATGRSTTLGVVSGGNQRYCIGEGRRIACTTGDRLVVTAVG</sequence>
<accession>A0ABV8IXY1</accession>
<dbReference type="Proteomes" id="UP001595867">
    <property type="component" value="Unassembled WGS sequence"/>
</dbReference>
<dbReference type="SMART" id="SM00564">
    <property type="entry name" value="PQQ"/>
    <property type="match status" value="3"/>
</dbReference>
<keyword evidence="1" id="KW-0812">Transmembrane</keyword>
<keyword evidence="4" id="KW-1185">Reference proteome</keyword>
<proteinExistence type="predicted"/>
<feature type="transmembrane region" description="Helical" evidence="1">
    <location>
        <begin position="36"/>
        <end position="54"/>
    </location>
</feature>
<evidence type="ECO:0000259" key="2">
    <source>
        <dbReference type="Pfam" id="PF13360"/>
    </source>
</evidence>
<organism evidence="3 4">
    <name type="scientific">Actinoplanes subglobosus</name>
    <dbReference type="NCBI Taxonomy" id="1547892"/>
    <lineage>
        <taxon>Bacteria</taxon>
        <taxon>Bacillati</taxon>
        <taxon>Actinomycetota</taxon>
        <taxon>Actinomycetes</taxon>
        <taxon>Micromonosporales</taxon>
        <taxon>Micromonosporaceae</taxon>
        <taxon>Actinoplanes</taxon>
    </lineage>
</organism>
<protein>
    <submittedName>
        <fullName evidence="3">PQQ-binding-like beta-propeller repeat protein</fullName>
    </submittedName>
</protein>
<feature type="domain" description="Pyrrolo-quinoline quinone repeat" evidence="2">
    <location>
        <begin position="92"/>
        <end position="253"/>
    </location>
</feature>
<dbReference type="InterPro" id="IPR018391">
    <property type="entry name" value="PQQ_b-propeller_rpt"/>
</dbReference>
<gene>
    <name evidence="3" type="ORF">ACFO0C_22445</name>
</gene>
<dbReference type="InterPro" id="IPR011047">
    <property type="entry name" value="Quinoprotein_ADH-like_sf"/>
</dbReference>
<name>A0ABV8IXY1_9ACTN</name>
<dbReference type="Gene3D" id="2.130.10.10">
    <property type="entry name" value="YVTN repeat-like/Quinoprotein amine dehydrogenase"/>
    <property type="match status" value="1"/>
</dbReference>
<dbReference type="EMBL" id="JBHSBL010000018">
    <property type="protein sequence ID" value="MFC4067704.1"/>
    <property type="molecule type" value="Genomic_DNA"/>
</dbReference>
<dbReference type="InterPro" id="IPR002372">
    <property type="entry name" value="PQQ_rpt_dom"/>
</dbReference>
<evidence type="ECO:0000256" key="1">
    <source>
        <dbReference type="SAM" id="Phobius"/>
    </source>
</evidence>
<keyword evidence="1" id="KW-0472">Membrane</keyword>
<dbReference type="SUPFAM" id="SSF50998">
    <property type="entry name" value="Quinoprotein alcohol dehydrogenase-like"/>
    <property type="match status" value="1"/>
</dbReference>
<dbReference type="Pfam" id="PF13360">
    <property type="entry name" value="PQQ_2"/>
    <property type="match status" value="1"/>
</dbReference>